<dbReference type="AlphaFoldDB" id="A0A6A6WQT6"/>
<dbReference type="PANTHER" id="PTHR33048">
    <property type="entry name" value="PTH11-LIKE INTEGRAL MEMBRANE PROTEIN (AFU_ORTHOLOGUE AFUA_5G11245)"/>
    <property type="match status" value="1"/>
</dbReference>
<dbReference type="SMART" id="SM00747">
    <property type="entry name" value="CFEM"/>
    <property type="match status" value="1"/>
</dbReference>
<keyword evidence="10 16" id="KW-0472">Membrane</keyword>
<evidence type="ECO:0000313" key="18">
    <source>
        <dbReference type="EMBL" id="KAF2786450.1"/>
    </source>
</evidence>
<dbReference type="GO" id="GO:0046872">
    <property type="term" value="F:metal ion binding"/>
    <property type="evidence" value="ECO:0007669"/>
    <property type="project" value="UniProtKB-UniRule"/>
</dbReference>
<dbReference type="GO" id="GO:0098552">
    <property type="term" value="C:side of membrane"/>
    <property type="evidence" value="ECO:0007669"/>
    <property type="project" value="UniProtKB-KW"/>
</dbReference>
<dbReference type="Pfam" id="PF20684">
    <property type="entry name" value="Fung_rhodopsin"/>
    <property type="match status" value="1"/>
</dbReference>
<feature type="disulfide bond" evidence="14">
    <location>
        <begin position="68"/>
        <end position="99"/>
    </location>
</feature>
<feature type="domain" description="CFEM" evidence="17">
    <location>
        <begin position="36"/>
        <end position="147"/>
    </location>
</feature>
<evidence type="ECO:0000256" key="10">
    <source>
        <dbReference type="ARBA" id="ARBA00023136"/>
    </source>
</evidence>
<evidence type="ECO:0000256" key="12">
    <source>
        <dbReference type="ARBA" id="ARBA00023288"/>
    </source>
</evidence>
<keyword evidence="9 16" id="KW-1133">Transmembrane helix</keyword>
<proteinExistence type="inferred from homology"/>
<evidence type="ECO:0000256" key="16">
    <source>
        <dbReference type="SAM" id="Phobius"/>
    </source>
</evidence>
<feature type="compositionally biased region" description="Gly residues" evidence="15">
    <location>
        <begin position="542"/>
        <end position="556"/>
    </location>
</feature>
<evidence type="ECO:0000256" key="15">
    <source>
        <dbReference type="SAM" id="MobiDB-lite"/>
    </source>
</evidence>
<feature type="binding site" description="axial binding residue" evidence="14">
    <location>
        <position position="82"/>
    </location>
    <ligand>
        <name>heme</name>
        <dbReference type="ChEBI" id="CHEBI:30413"/>
    </ligand>
    <ligandPart>
        <name>Fe</name>
        <dbReference type="ChEBI" id="CHEBI:18248"/>
    </ligandPart>
</feature>
<keyword evidence="8" id="KW-0732">Signal</keyword>
<evidence type="ECO:0000256" key="14">
    <source>
        <dbReference type="PROSITE-ProRule" id="PRU01356"/>
    </source>
</evidence>
<evidence type="ECO:0000256" key="8">
    <source>
        <dbReference type="ARBA" id="ARBA00022729"/>
    </source>
</evidence>
<dbReference type="Pfam" id="PF05730">
    <property type="entry name" value="CFEM"/>
    <property type="match status" value="1"/>
</dbReference>
<keyword evidence="5" id="KW-0964">Secreted</keyword>
<keyword evidence="12" id="KW-0449">Lipoprotein</keyword>
<evidence type="ECO:0000256" key="13">
    <source>
        <dbReference type="ARBA" id="ARBA00038359"/>
    </source>
</evidence>
<dbReference type="Proteomes" id="UP000799757">
    <property type="component" value="Unassembled WGS sequence"/>
</dbReference>
<feature type="region of interest" description="Disordered" evidence="15">
    <location>
        <begin position="412"/>
        <end position="440"/>
    </location>
</feature>
<keyword evidence="11 14" id="KW-1015">Disulfide bond</keyword>
<accession>A0A6A6WQT6</accession>
<dbReference type="PANTHER" id="PTHR33048:SF131">
    <property type="entry name" value="INTEGRAL MEMBRANE PROTEIN"/>
    <property type="match status" value="1"/>
</dbReference>
<feature type="transmembrane region" description="Helical" evidence="16">
    <location>
        <begin position="191"/>
        <end position="210"/>
    </location>
</feature>
<dbReference type="EMBL" id="MU002464">
    <property type="protein sequence ID" value="KAF2786450.1"/>
    <property type="molecule type" value="Genomic_DNA"/>
</dbReference>
<evidence type="ECO:0000256" key="5">
    <source>
        <dbReference type="ARBA" id="ARBA00022525"/>
    </source>
</evidence>
<dbReference type="PROSITE" id="PS52012">
    <property type="entry name" value="CFEM"/>
    <property type="match status" value="1"/>
</dbReference>
<name>A0A6A6WQT6_9PLEO</name>
<keyword evidence="14" id="KW-0479">Metal-binding</keyword>
<feature type="transmembrane region" description="Helical" evidence="16">
    <location>
        <begin position="130"/>
        <end position="152"/>
    </location>
</feature>
<evidence type="ECO:0000256" key="1">
    <source>
        <dbReference type="ARBA" id="ARBA00004141"/>
    </source>
</evidence>
<evidence type="ECO:0000256" key="11">
    <source>
        <dbReference type="ARBA" id="ARBA00023157"/>
    </source>
</evidence>
<keyword evidence="6" id="KW-0336">GPI-anchor</keyword>
<sequence>MCQSLHAPPPRHGTLTKPSTLLEPSLKNYGAPLFPSTTPTVCARKTWGNGLGPRTLSIDDIPPCGIQCLVLAVPTSGCSLTDVQCQCQSEQLADTLSACMLANCTMAESLDTAVVQADLCNMSNESKTGNVVLCTSIVFSIAVIFVGLRITGKVLAKRITPDDWVIVAALLLAALPCGCVLGIFISWSTYVLVLGLIKISLVMFYLQIFISHRFRIIAYIVLTYIALSTIGIYLVTIFSCSPVNSFWDRDVKGKCLDINAVAYANSGSAIAQDIIILVLPLASVRKLKTNKYRKIAVGIMFAVGTFGCITTILRLHSLLDFRISIDPTWDYVPVTIWTELELASGFVCVSLPAIRILLTMMLPRNLLNSMTSRRSRSNSTPQLHNHHNEREERSARKGYSWMHIPTTTDSDIGTGLGELKSQGRRRSRSMGNGFWPSGIRSENGSQALATFGTVDTPSTQHLTQYRDQHSHTATPTPTVQFDNYLSEEDRLQRPQPVLGRTGFCNSCGSQAEVITQLPNLGCLPDGSYSGDSGVGRRVRHGYGPGNGNGNGKGAMA</sequence>
<comment type="similarity">
    <text evidence="13">Belongs to the SAT4 family.</text>
</comment>
<dbReference type="GO" id="GO:0005576">
    <property type="term" value="C:extracellular region"/>
    <property type="evidence" value="ECO:0007669"/>
    <property type="project" value="UniProtKB-SubCell"/>
</dbReference>
<feature type="compositionally biased region" description="Basic and acidic residues" evidence="15">
    <location>
        <begin position="386"/>
        <end position="395"/>
    </location>
</feature>
<feature type="transmembrane region" description="Helical" evidence="16">
    <location>
        <begin position="217"/>
        <end position="238"/>
    </location>
</feature>
<keyword evidence="14" id="KW-0408">Iron</keyword>
<dbReference type="InterPro" id="IPR049326">
    <property type="entry name" value="Rhodopsin_dom_fungi"/>
</dbReference>
<comment type="similarity">
    <text evidence="4">Belongs to the RBT5 family.</text>
</comment>
<comment type="subcellular location">
    <subcellularLocation>
        <location evidence="2">Membrane</location>
        <topology evidence="2">Lipid-anchor</topology>
        <topology evidence="2">GPI-anchor</topology>
    </subcellularLocation>
    <subcellularLocation>
        <location evidence="1">Membrane</location>
        <topology evidence="1">Multi-pass membrane protein</topology>
    </subcellularLocation>
    <subcellularLocation>
        <location evidence="3">Secreted</location>
    </subcellularLocation>
</comment>
<dbReference type="OrthoDB" id="408702at2759"/>
<feature type="disulfide bond" evidence="14">
    <location>
        <begin position="78"/>
        <end position="85"/>
    </location>
</feature>
<dbReference type="InterPro" id="IPR008427">
    <property type="entry name" value="Extracellular_membr_CFEM_dom"/>
</dbReference>
<keyword evidence="14" id="KW-0349">Heme</keyword>
<organism evidence="18 19">
    <name type="scientific">Melanomma pulvis-pyrius CBS 109.77</name>
    <dbReference type="NCBI Taxonomy" id="1314802"/>
    <lineage>
        <taxon>Eukaryota</taxon>
        <taxon>Fungi</taxon>
        <taxon>Dikarya</taxon>
        <taxon>Ascomycota</taxon>
        <taxon>Pezizomycotina</taxon>
        <taxon>Dothideomycetes</taxon>
        <taxon>Pleosporomycetidae</taxon>
        <taxon>Pleosporales</taxon>
        <taxon>Melanommataceae</taxon>
        <taxon>Melanomma</taxon>
    </lineage>
</organism>
<evidence type="ECO:0000256" key="7">
    <source>
        <dbReference type="ARBA" id="ARBA00022692"/>
    </source>
</evidence>
<feature type="transmembrane region" description="Helical" evidence="16">
    <location>
        <begin position="295"/>
        <end position="316"/>
    </location>
</feature>
<feature type="region of interest" description="Disordered" evidence="15">
    <location>
        <begin position="370"/>
        <end position="397"/>
    </location>
</feature>
<keyword evidence="19" id="KW-1185">Reference proteome</keyword>
<evidence type="ECO:0000256" key="9">
    <source>
        <dbReference type="ARBA" id="ARBA00022989"/>
    </source>
</evidence>
<feature type="transmembrane region" description="Helical" evidence="16">
    <location>
        <begin position="164"/>
        <end position="185"/>
    </location>
</feature>
<evidence type="ECO:0000256" key="4">
    <source>
        <dbReference type="ARBA" id="ARBA00010031"/>
    </source>
</evidence>
<evidence type="ECO:0000313" key="19">
    <source>
        <dbReference type="Proteomes" id="UP000799757"/>
    </source>
</evidence>
<feature type="transmembrane region" description="Helical" evidence="16">
    <location>
        <begin position="258"/>
        <end position="283"/>
    </location>
</feature>
<reference evidence="18" key="1">
    <citation type="journal article" date="2020" name="Stud. Mycol.">
        <title>101 Dothideomycetes genomes: a test case for predicting lifestyles and emergence of pathogens.</title>
        <authorList>
            <person name="Haridas S."/>
            <person name="Albert R."/>
            <person name="Binder M."/>
            <person name="Bloem J."/>
            <person name="Labutti K."/>
            <person name="Salamov A."/>
            <person name="Andreopoulos B."/>
            <person name="Baker S."/>
            <person name="Barry K."/>
            <person name="Bills G."/>
            <person name="Bluhm B."/>
            <person name="Cannon C."/>
            <person name="Castanera R."/>
            <person name="Culley D."/>
            <person name="Daum C."/>
            <person name="Ezra D."/>
            <person name="Gonzalez J."/>
            <person name="Henrissat B."/>
            <person name="Kuo A."/>
            <person name="Liang C."/>
            <person name="Lipzen A."/>
            <person name="Lutzoni F."/>
            <person name="Magnuson J."/>
            <person name="Mondo S."/>
            <person name="Nolan M."/>
            <person name="Ohm R."/>
            <person name="Pangilinan J."/>
            <person name="Park H.-J."/>
            <person name="Ramirez L."/>
            <person name="Alfaro M."/>
            <person name="Sun H."/>
            <person name="Tritt A."/>
            <person name="Yoshinaga Y."/>
            <person name="Zwiers L.-H."/>
            <person name="Turgeon B."/>
            <person name="Goodwin S."/>
            <person name="Spatafora J."/>
            <person name="Crous P."/>
            <person name="Grigoriev I."/>
        </authorList>
    </citation>
    <scope>NUCLEOTIDE SEQUENCE</scope>
    <source>
        <strain evidence="18">CBS 109.77</strain>
    </source>
</reference>
<feature type="compositionally biased region" description="Low complexity" evidence="15">
    <location>
        <begin position="370"/>
        <end position="380"/>
    </location>
</feature>
<evidence type="ECO:0000256" key="3">
    <source>
        <dbReference type="ARBA" id="ARBA00004613"/>
    </source>
</evidence>
<feature type="region of interest" description="Disordered" evidence="15">
    <location>
        <begin position="533"/>
        <end position="556"/>
    </location>
</feature>
<feature type="disulfide bond" evidence="14">
    <location>
        <begin position="64"/>
        <end position="104"/>
    </location>
</feature>
<evidence type="ECO:0000259" key="17">
    <source>
        <dbReference type="PROSITE" id="PS52012"/>
    </source>
</evidence>
<evidence type="ECO:0000256" key="2">
    <source>
        <dbReference type="ARBA" id="ARBA00004589"/>
    </source>
</evidence>
<protein>
    <recommendedName>
        <fullName evidence="17">CFEM domain-containing protein</fullName>
    </recommendedName>
</protein>
<evidence type="ECO:0000256" key="6">
    <source>
        <dbReference type="ARBA" id="ARBA00022622"/>
    </source>
</evidence>
<keyword evidence="7 16" id="KW-0812">Transmembrane</keyword>
<keyword evidence="6" id="KW-0325">Glycoprotein</keyword>
<feature type="disulfide bond" evidence="14">
    <location>
        <begin position="87"/>
        <end position="120"/>
    </location>
</feature>
<gene>
    <name evidence="18" type="ORF">K505DRAFT_343799</name>
</gene>
<dbReference type="InterPro" id="IPR052337">
    <property type="entry name" value="SAT4-like"/>
</dbReference>